<gene>
    <name evidence="4" type="ORF">K505DRAFT_253608</name>
</gene>
<dbReference type="Gene3D" id="3.40.710.10">
    <property type="entry name" value="DD-peptidase/beta-lactamase superfamily"/>
    <property type="match status" value="1"/>
</dbReference>
<dbReference type="EMBL" id="MU002147">
    <property type="protein sequence ID" value="KAF2789298.1"/>
    <property type="molecule type" value="Genomic_DNA"/>
</dbReference>
<dbReference type="PANTHER" id="PTHR22935:SF97">
    <property type="entry name" value="BETA-LACTAMASE-RELATED DOMAIN-CONTAINING PROTEIN"/>
    <property type="match status" value="1"/>
</dbReference>
<evidence type="ECO:0000259" key="2">
    <source>
        <dbReference type="Pfam" id="PF00144"/>
    </source>
</evidence>
<protein>
    <submittedName>
        <fullName evidence="4">Beta-lactamase/transpeptidase-like protein</fullName>
    </submittedName>
</protein>
<dbReference type="Pfam" id="PF26335">
    <property type="entry name" value="ARB_00930_C"/>
    <property type="match status" value="1"/>
</dbReference>
<keyword evidence="1" id="KW-0732">Signal</keyword>
<reference evidence="4" key="1">
    <citation type="journal article" date="2020" name="Stud. Mycol.">
        <title>101 Dothideomycetes genomes: a test case for predicting lifestyles and emergence of pathogens.</title>
        <authorList>
            <person name="Haridas S."/>
            <person name="Albert R."/>
            <person name="Binder M."/>
            <person name="Bloem J."/>
            <person name="Labutti K."/>
            <person name="Salamov A."/>
            <person name="Andreopoulos B."/>
            <person name="Baker S."/>
            <person name="Barry K."/>
            <person name="Bills G."/>
            <person name="Bluhm B."/>
            <person name="Cannon C."/>
            <person name="Castanera R."/>
            <person name="Culley D."/>
            <person name="Daum C."/>
            <person name="Ezra D."/>
            <person name="Gonzalez J."/>
            <person name="Henrissat B."/>
            <person name="Kuo A."/>
            <person name="Liang C."/>
            <person name="Lipzen A."/>
            <person name="Lutzoni F."/>
            <person name="Magnuson J."/>
            <person name="Mondo S."/>
            <person name="Nolan M."/>
            <person name="Ohm R."/>
            <person name="Pangilinan J."/>
            <person name="Park H.-J."/>
            <person name="Ramirez L."/>
            <person name="Alfaro M."/>
            <person name="Sun H."/>
            <person name="Tritt A."/>
            <person name="Yoshinaga Y."/>
            <person name="Zwiers L.-H."/>
            <person name="Turgeon B."/>
            <person name="Goodwin S."/>
            <person name="Spatafora J."/>
            <person name="Crous P."/>
            <person name="Grigoriev I."/>
        </authorList>
    </citation>
    <scope>NUCLEOTIDE SEQUENCE</scope>
    <source>
        <strain evidence="4">CBS 109.77</strain>
    </source>
</reference>
<dbReference type="InterPro" id="IPR012338">
    <property type="entry name" value="Beta-lactam/transpept-like"/>
</dbReference>
<dbReference type="InterPro" id="IPR058664">
    <property type="entry name" value="ARB_00930-like_C"/>
</dbReference>
<accession>A0A6A6WZE0</accession>
<dbReference type="Proteomes" id="UP000799757">
    <property type="component" value="Unassembled WGS sequence"/>
</dbReference>
<evidence type="ECO:0000259" key="3">
    <source>
        <dbReference type="Pfam" id="PF26335"/>
    </source>
</evidence>
<feature type="domain" description="Beta-lactamase-like ARB-00930-like C-terminal" evidence="3">
    <location>
        <begin position="412"/>
        <end position="558"/>
    </location>
</feature>
<dbReference type="Pfam" id="PF00144">
    <property type="entry name" value="Beta-lactamase"/>
    <property type="match status" value="1"/>
</dbReference>
<organism evidence="4 5">
    <name type="scientific">Melanomma pulvis-pyrius CBS 109.77</name>
    <dbReference type="NCBI Taxonomy" id="1314802"/>
    <lineage>
        <taxon>Eukaryota</taxon>
        <taxon>Fungi</taxon>
        <taxon>Dikarya</taxon>
        <taxon>Ascomycota</taxon>
        <taxon>Pezizomycotina</taxon>
        <taxon>Dothideomycetes</taxon>
        <taxon>Pleosporomycetidae</taxon>
        <taxon>Pleosporales</taxon>
        <taxon>Melanommataceae</taxon>
        <taxon>Melanomma</taxon>
    </lineage>
</organism>
<dbReference type="OrthoDB" id="10250282at2759"/>
<dbReference type="InterPro" id="IPR051478">
    <property type="entry name" value="Beta-lactamase-like_AB/R"/>
</dbReference>
<evidence type="ECO:0000313" key="4">
    <source>
        <dbReference type="EMBL" id="KAF2789298.1"/>
    </source>
</evidence>
<dbReference type="SUPFAM" id="SSF56601">
    <property type="entry name" value="beta-lactamase/transpeptidase-like"/>
    <property type="match status" value="1"/>
</dbReference>
<dbReference type="AlphaFoldDB" id="A0A6A6WZE0"/>
<dbReference type="PANTHER" id="PTHR22935">
    <property type="entry name" value="PENICILLIN-BINDING PROTEIN"/>
    <property type="match status" value="1"/>
</dbReference>
<keyword evidence="5" id="KW-1185">Reference proteome</keyword>
<evidence type="ECO:0000313" key="5">
    <source>
        <dbReference type="Proteomes" id="UP000799757"/>
    </source>
</evidence>
<proteinExistence type="predicted"/>
<sequence>MLHTSFAISSLLLFSATSAAQDAPFSACPLLGPRFPILPSTATSSIIQQGLQNLTTAFDDYMLTGTGDFGLITPNTTSFSIALFSTETSNSSNPFLYEYHHTALTLKNSSKGVKAVDANSVYRTGDLTTLFTIWLFLIEAGEQYWEDPVSKWVPELASNTSLVTSISQVQWDKVTLGDLAANLGGIGRFSPTSDAQDSNLASLLEQLGSSNASSPCTTPIFSNAGSIILAYALESIRGQPFPKLFNDSIVNPLNMSNTSFLEPASSDYGVIPSTRLNSGWTDPLAIEAAFNGIYSSLADISIAFRAILSSQLLDEAVTQRWLKPVSLTSNQVNSIGRPWEIYSLTLGGPSPVIPIYQVRGNIGLYSSHVGLVPDYGVGFVILGADSESNPDMNAYADLISVAMIPALEKNAIVQASTAFSGTYTSVNSSDNTTTASLTIAQATDSTSGISLTNLTSGGTDIRAIYAKLNDIEPPNLSFRLYPTDLVSETDDTTRMAFRAIFQDVTELGDAGTPTCDTWRSVDALQLNGVGMDEFVFDMINGEVVGVEVPALGLKLGKEES</sequence>
<name>A0A6A6WZE0_9PLEO</name>
<feature type="chain" id="PRO_5025556321" evidence="1">
    <location>
        <begin position="20"/>
        <end position="560"/>
    </location>
</feature>
<feature type="domain" description="Beta-lactamase-related" evidence="2">
    <location>
        <begin position="112"/>
        <end position="399"/>
    </location>
</feature>
<dbReference type="InterPro" id="IPR001466">
    <property type="entry name" value="Beta-lactam-related"/>
</dbReference>
<feature type="signal peptide" evidence="1">
    <location>
        <begin position="1"/>
        <end position="19"/>
    </location>
</feature>
<evidence type="ECO:0000256" key="1">
    <source>
        <dbReference type="SAM" id="SignalP"/>
    </source>
</evidence>